<name>A0A7S4IJG8_9EUKA</name>
<organism evidence="4">
    <name type="scientific">Prymnesium polylepis</name>
    <dbReference type="NCBI Taxonomy" id="72548"/>
    <lineage>
        <taxon>Eukaryota</taxon>
        <taxon>Haptista</taxon>
        <taxon>Haptophyta</taxon>
        <taxon>Prymnesiophyceae</taxon>
        <taxon>Prymnesiales</taxon>
        <taxon>Prymnesiaceae</taxon>
        <taxon>Prymnesium</taxon>
    </lineage>
</organism>
<sequence>MPVRLLGYANEVGEAFRPLVPRSLVNATYATASGYVLTDTAWRASTVPGQSGLSREATLEACDTLLWQTLASVLIPGAAINRVVWAVGRTGPQSAAMWLPTAVGLGCIPLIVDPIDHGVEAFMDVCVRPFYPGRARRSD</sequence>
<gene>
    <name evidence="4" type="ORF">CPOL0286_LOCUS11336</name>
</gene>
<protein>
    <recommendedName>
        <fullName evidence="2">Mitochondrial fission process protein 1</fullName>
    </recommendedName>
    <alternativeName>
        <fullName evidence="3">Mitochondrial 18 kDa protein</fullName>
    </alternativeName>
</protein>
<evidence type="ECO:0000313" key="4">
    <source>
        <dbReference type="EMBL" id="CAE2231332.1"/>
    </source>
</evidence>
<dbReference type="PANTHER" id="PTHR11001:SF2">
    <property type="entry name" value="MITOCHONDRIAL FISSION PROCESS PROTEIN 1"/>
    <property type="match status" value="1"/>
</dbReference>
<dbReference type="AlphaFoldDB" id="A0A7S4IJG8"/>
<dbReference type="InterPro" id="IPR019560">
    <property type="entry name" value="Mitochondrial_18_kDa_protein"/>
</dbReference>
<evidence type="ECO:0000256" key="2">
    <source>
        <dbReference type="ARBA" id="ARBA00017835"/>
    </source>
</evidence>
<dbReference type="PANTHER" id="PTHR11001">
    <property type="entry name" value="MITOCHONDRIAL FISSION PROCESS PROTEIN 1"/>
    <property type="match status" value="1"/>
</dbReference>
<dbReference type="GO" id="GO:0005739">
    <property type="term" value="C:mitochondrion"/>
    <property type="evidence" value="ECO:0007669"/>
    <property type="project" value="TreeGrafter"/>
</dbReference>
<dbReference type="Pfam" id="PF10558">
    <property type="entry name" value="MTP18"/>
    <property type="match status" value="1"/>
</dbReference>
<proteinExistence type="inferred from homology"/>
<dbReference type="GO" id="GO:0000266">
    <property type="term" value="P:mitochondrial fission"/>
    <property type="evidence" value="ECO:0007669"/>
    <property type="project" value="TreeGrafter"/>
</dbReference>
<evidence type="ECO:0000256" key="3">
    <source>
        <dbReference type="ARBA" id="ARBA00029631"/>
    </source>
</evidence>
<reference evidence="4" key="1">
    <citation type="submission" date="2021-01" db="EMBL/GenBank/DDBJ databases">
        <authorList>
            <person name="Corre E."/>
            <person name="Pelletier E."/>
            <person name="Niang G."/>
            <person name="Scheremetjew M."/>
            <person name="Finn R."/>
            <person name="Kale V."/>
            <person name="Holt S."/>
            <person name="Cochrane G."/>
            <person name="Meng A."/>
            <person name="Brown T."/>
            <person name="Cohen L."/>
        </authorList>
    </citation>
    <scope>NUCLEOTIDE SEQUENCE</scope>
    <source>
        <strain evidence="4">UIO037</strain>
    </source>
</reference>
<comment type="similarity">
    <text evidence="1">Belongs to the MTFP1 family.</text>
</comment>
<accession>A0A7S4IJG8</accession>
<evidence type="ECO:0000256" key="1">
    <source>
        <dbReference type="ARBA" id="ARBA00009224"/>
    </source>
</evidence>
<dbReference type="EMBL" id="HBKO01024953">
    <property type="protein sequence ID" value="CAE2231332.1"/>
    <property type="molecule type" value="Transcribed_RNA"/>
</dbReference>